<dbReference type="InParanoid" id="E0V926"/>
<dbReference type="KEGG" id="phu:Phum_PHUM003340"/>
<keyword evidence="5" id="KW-1185">Reference proteome</keyword>
<evidence type="ECO:0000313" key="4">
    <source>
        <dbReference type="EnsemblMetazoa" id="PHUM003340-PA"/>
    </source>
</evidence>
<dbReference type="AlphaFoldDB" id="E0V926"/>
<dbReference type="GO" id="GO:0030687">
    <property type="term" value="C:preribosome, large subunit precursor"/>
    <property type="evidence" value="ECO:0007669"/>
    <property type="project" value="TreeGrafter"/>
</dbReference>
<evidence type="ECO:0000313" key="3">
    <source>
        <dbReference type="EMBL" id="EEB09882.1"/>
    </source>
</evidence>
<dbReference type="VEuPathDB" id="VectorBase:PHUM003340"/>
<proteinExistence type="inferred from homology"/>
<evidence type="ECO:0000313" key="5">
    <source>
        <dbReference type="Proteomes" id="UP000009046"/>
    </source>
</evidence>
<dbReference type="RefSeq" id="XP_002422620.1">
    <property type="nucleotide sequence ID" value="XM_002422575.1"/>
</dbReference>
<dbReference type="Pfam" id="PF07890">
    <property type="entry name" value="Rrp15p"/>
    <property type="match status" value="1"/>
</dbReference>
<protein>
    <recommendedName>
        <fullName evidence="2">RRP15-like protein</fullName>
    </recommendedName>
</protein>
<reference evidence="4" key="3">
    <citation type="submission" date="2021-02" db="UniProtKB">
        <authorList>
            <consortium name="EnsemblMetazoa"/>
        </authorList>
    </citation>
    <scope>IDENTIFICATION</scope>
    <source>
        <strain evidence="4">USDA</strain>
    </source>
</reference>
<dbReference type="CTD" id="8233360"/>
<reference evidence="3" key="1">
    <citation type="submission" date="2007-04" db="EMBL/GenBank/DDBJ databases">
        <title>Annotation of Pediculus humanus corporis strain USDA.</title>
        <authorList>
            <person name="Kirkness E."/>
            <person name="Hannick L."/>
            <person name="Hass B."/>
            <person name="Bruggner R."/>
            <person name="Lawson D."/>
            <person name="Bidwell S."/>
            <person name="Joardar V."/>
            <person name="Caler E."/>
            <person name="Walenz B."/>
            <person name="Inman J."/>
            <person name="Schobel S."/>
            <person name="Galinsky K."/>
            <person name="Amedeo P."/>
            <person name="Strausberg R."/>
        </authorList>
    </citation>
    <scope>NUCLEOTIDE SEQUENCE</scope>
    <source>
        <strain evidence="3">USDA</strain>
    </source>
</reference>
<dbReference type="EMBL" id="DS234988">
    <property type="protein sequence ID" value="EEB09882.1"/>
    <property type="molecule type" value="Genomic_DNA"/>
</dbReference>
<dbReference type="EnsemblMetazoa" id="PHUM003340-RA">
    <property type="protein sequence ID" value="PHUM003340-PA"/>
    <property type="gene ID" value="PHUM003340"/>
</dbReference>
<evidence type="ECO:0000256" key="2">
    <source>
        <dbReference type="ARBA" id="ARBA00017475"/>
    </source>
</evidence>
<sequence length="250" mass="29056">MDRVIIENEKEIYKMDEDDEDVDEKNKSNAQLADALSKVLRMSKKKKHGKSIVLSKAKLYSDKEEKLKKKNYDFEIEPDANTTDDKKENIIIDNIHEENDIKPEKNTLRKNFIKKKEKINRGRLKPSPLDRDKEKPLMKIALKGVVQLFNAIKQQQSTINKEICKPGITEGKKEKILKNIDKKTFLDVLKGNNISNSSNGIKESDANISEDKIVKEIQEEEPAWQVLRDDFMMDAKLKDWDKKDIEVVDE</sequence>
<dbReference type="eggNOG" id="KOG2974">
    <property type="taxonomic scope" value="Eukaryota"/>
</dbReference>
<name>E0V926_PEDHC</name>
<comment type="similarity">
    <text evidence="1">Belongs to the RRP15 family.</text>
</comment>
<dbReference type="EMBL" id="AAZO01000042">
    <property type="status" value="NOT_ANNOTATED_CDS"/>
    <property type="molecule type" value="Genomic_DNA"/>
</dbReference>
<organism>
    <name type="scientific">Pediculus humanus subsp. corporis</name>
    <name type="common">Body louse</name>
    <dbReference type="NCBI Taxonomy" id="121224"/>
    <lineage>
        <taxon>Eukaryota</taxon>
        <taxon>Metazoa</taxon>
        <taxon>Ecdysozoa</taxon>
        <taxon>Arthropoda</taxon>
        <taxon>Hexapoda</taxon>
        <taxon>Insecta</taxon>
        <taxon>Pterygota</taxon>
        <taxon>Neoptera</taxon>
        <taxon>Paraneoptera</taxon>
        <taxon>Psocodea</taxon>
        <taxon>Troctomorpha</taxon>
        <taxon>Phthiraptera</taxon>
        <taxon>Anoplura</taxon>
        <taxon>Pediculidae</taxon>
        <taxon>Pediculus</taxon>
    </lineage>
</organism>
<dbReference type="Proteomes" id="UP000009046">
    <property type="component" value="Unassembled WGS sequence"/>
</dbReference>
<accession>E0V926</accession>
<dbReference type="PANTHER" id="PTHR13245">
    <property type="entry name" value="RRP15-LIKE PROTEIN"/>
    <property type="match status" value="1"/>
</dbReference>
<dbReference type="FunCoup" id="E0V926">
    <property type="interactions" value="506"/>
</dbReference>
<dbReference type="HOGENOM" id="CLU_079732_1_0_1"/>
<dbReference type="InterPro" id="IPR012459">
    <property type="entry name" value="Rrp15"/>
</dbReference>
<evidence type="ECO:0000256" key="1">
    <source>
        <dbReference type="ARBA" id="ARBA00007462"/>
    </source>
</evidence>
<dbReference type="PANTHER" id="PTHR13245:SF14">
    <property type="entry name" value="RRP15-LIKE PROTEIN"/>
    <property type="match status" value="1"/>
</dbReference>
<gene>
    <name evidence="4" type="primary">8233360</name>
    <name evidence="3" type="ORF">Phum_PHUM003340</name>
</gene>
<dbReference type="OMA" id="NAGWADC"/>
<dbReference type="GO" id="GO:0000460">
    <property type="term" value="P:maturation of 5.8S rRNA"/>
    <property type="evidence" value="ECO:0007669"/>
    <property type="project" value="TreeGrafter"/>
</dbReference>
<dbReference type="GO" id="GO:0000470">
    <property type="term" value="P:maturation of LSU-rRNA"/>
    <property type="evidence" value="ECO:0007669"/>
    <property type="project" value="TreeGrafter"/>
</dbReference>
<dbReference type="STRING" id="121224.E0V926"/>
<dbReference type="OrthoDB" id="20949at2759"/>
<reference evidence="3" key="2">
    <citation type="submission" date="2007-04" db="EMBL/GenBank/DDBJ databases">
        <title>The genome of the human body louse.</title>
        <authorList>
            <consortium name="The Human Body Louse Genome Consortium"/>
            <person name="Kirkness E."/>
            <person name="Walenz B."/>
            <person name="Hass B."/>
            <person name="Bruggner R."/>
            <person name="Strausberg R."/>
        </authorList>
    </citation>
    <scope>NUCLEOTIDE SEQUENCE</scope>
    <source>
        <strain evidence="3">USDA</strain>
    </source>
</reference>
<dbReference type="GeneID" id="8233360"/>